<dbReference type="InterPro" id="IPR002938">
    <property type="entry name" value="FAD-bd"/>
</dbReference>
<keyword evidence="4" id="KW-0732">Signal</keyword>
<evidence type="ECO:0000259" key="5">
    <source>
        <dbReference type="Pfam" id="PF01494"/>
    </source>
</evidence>
<dbReference type="InterPro" id="IPR036188">
    <property type="entry name" value="FAD/NAD-bd_sf"/>
</dbReference>
<dbReference type="Proteomes" id="UP000191691">
    <property type="component" value="Unassembled WGS sequence"/>
</dbReference>
<sequence length="473" mass="52437">MKLLVKFVLLALGVCVLARDQDRPVCIVGAGPAGLSAAAELELKGKGYPLTDRHSSTFSPLGALIFTPPTYRESIKLLLKTGVNSVPFVSGEKWQYNASSGSIWAKPSLPPQAMQHFMQEVRRYVDWWNKNFVIYNVAPGYPHGIPPELTVPAAEWLARNGYQTLQAAFVQSMVAYGYGDYRQVPIVYMLQYLTPSVLTTLLKVQQGSMIEIADFHRALQIFADRFIAGEIHLDTTISHIDRTGESPIITYQTSPNSTPKTQSCAALILAFPPTLSSLQNAGLDISDEEREVFTSVGTHTFYSGAVRLSTPHAMTFGAASAHPGLPPDATGDPVVFTKLHSDLDIAITSSWGPYRENLTRDQAYARLKSTLSAFNKDPRDAGVSAGTVSDEDVLAFQENEYFPHYDSQQLREGYYELFEGLQEQKGTYYASGFNMFELVEYALRAGQDVAKRFFWFVEFYLPSAKLYTGHASI</sequence>
<feature type="signal peptide" evidence="4">
    <location>
        <begin position="1"/>
        <end position="18"/>
    </location>
</feature>
<protein>
    <recommendedName>
        <fullName evidence="5">FAD-binding domain-containing protein</fullName>
    </recommendedName>
</protein>
<dbReference type="GO" id="GO:0071949">
    <property type="term" value="F:FAD binding"/>
    <property type="evidence" value="ECO:0007669"/>
    <property type="project" value="InterPro"/>
</dbReference>
<evidence type="ECO:0000313" key="7">
    <source>
        <dbReference type="Proteomes" id="UP000191691"/>
    </source>
</evidence>
<dbReference type="STRING" id="60175.A0A1V6Z0A1"/>
<keyword evidence="1" id="KW-0285">Flavoprotein</keyword>
<dbReference type="Gene3D" id="3.50.50.60">
    <property type="entry name" value="FAD/NAD(P)-binding domain"/>
    <property type="match status" value="1"/>
</dbReference>
<evidence type="ECO:0000313" key="6">
    <source>
        <dbReference type="EMBL" id="OQE92944.1"/>
    </source>
</evidence>
<keyword evidence="3" id="KW-0560">Oxidoreductase</keyword>
<dbReference type="SUPFAM" id="SSF51905">
    <property type="entry name" value="FAD/NAD(P)-binding domain"/>
    <property type="match status" value="1"/>
</dbReference>
<evidence type="ECO:0000256" key="4">
    <source>
        <dbReference type="SAM" id="SignalP"/>
    </source>
</evidence>
<comment type="caution">
    <text evidence="6">The sequence shown here is derived from an EMBL/GenBank/DDBJ whole genome shotgun (WGS) entry which is preliminary data.</text>
</comment>
<accession>A0A1V6Z0A1</accession>
<evidence type="ECO:0000256" key="1">
    <source>
        <dbReference type="ARBA" id="ARBA00022630"/>
    </source>
</evidence>
<dbReference type="GO" id="GO:0016491">
    <property type="term" value="F:oxidoreductase activity"/>
    <property type="evidence" value="ECO:0007669"/>
    <property type="project" value="UniProtKB-KW"/>
</dbReference>
<dbReference type="EMBL" id="MOOB01000006">
    <property type="protein sequence ID" value="OQE92944.1"/>
    <property type="molecule type" value="Genomic_DNA"/>
</dbReference>
<dbReference type="Gene3D" id="3.30.70.1990">
    <property type="match status" value="1"/>
</dbReference>
<gene>
    <name evidence="6" type="ORF">PENNAL_c0006G03260</name>
</gene>
<proteinExistence type="predicted"/>
<dbReference type="AlphaFoldDB" id="A0A1V6Z0A1"/>
<dbReference type="Gene3D" id="1.10.405.20">
    <property type="match status" value="1"/>
</dbReference>
<evidence type="ECO:0000256" key="2">
    <source>
        <dbReference type="ARBA" id="ARBA00022827"/>
    </source>
</evidence>
<evidence type="ECO:0000256" key="3">
    <source>
        <dbReference type="ARBA" id="ARBA00023002"/>
    </source>
</evidence>
<dbReference type="Pfam" id="PF01494">
    <property type="entry name" value="FAD_binding_3"/>
    <property type="match status" value="1"/>
</dbReference>
<keyword evidence="2" id="KW-0274">FAD</keyword>
<feature type="chain" id="PRO_5013139367" description="FAD-binding domain-containing protein" evidence="4">
    <location>
        <begin position="19"/>
        <end position="473"/>
    </location>
</feature>
<name>A0A1V6Z0A1_PENNA</name>
<reference evidence="7" key="1">
    <citation type="journal article" date="2017" name="Nat. Microbiol.">
        <title>Global analysis of biosynthetic gene clusters reveals vast potential of secondary metabolite production in Penicillium species.</title>
        <authorList>
            <person name="Nielsen J.C."/>
            <person name="Grijseels S."/>
            <person name="Prigent S."/>
            <person name="Ji B."/>
            <person name="Dainat J."/>
            <person name="Nielsen K.F."/>
            <person name="Frisvad J.C."/>
            <person name="Workman M."/>
            <person name="Nielsen J."/>
        </authorList>
    </citation>
    <scope>NUCLEOTIDE SEQUENCE [LARGE SCALE GENOMIC DNA]</scope>
    <source>
        <strain evidence="7">IBT 13039</strain>
    </source>
</reference>
<organism evidence="6 7">
    <name type="scientific">Penicillium nalgiovense</name>
    <dbReference type="NCBI Taxonomy" id="60175"/>
    <lineage>
        <taxon>Eukaryota</taxon>
        <taxon>Fungi</taxon>
        <taxon>Dikarya</taxon>
        <taxon>Ascomycota</taxon>
        <taxon>Pezizomycotina</taxon>
        <taxon>Eurotiomycetes</taxon>
        <taxon>Eurotiomycetidae</taxon>
        <taxon>Eurotiales</taxon>
        <taxon>Aspergillaceae</taxon>
        <taxon>Penicillium</taxon>
    </lineage>
</organism>
<dbReference type="OMA" id="PYEFQTE"/>
<feature type="domain" description="FAD-binding" evidence="5">
    <location>
        <begin position="24"/>
        <end position="66"/>
    </location>
</feature>
<keyword evidence="7" id="KW-1185">Reference proteome</keyword>